<dbReference type="PROSITE" id="PS51161">
    <property type="entry name" value="ATP_CONE"/>
    <property type="match status" value="1"/>
</dbReference>
<dbReference type="InterPro" id="IPR008926">
    <property type="entry name" value="RNR_R1-su_N"/>
</dbReference>
<dbReference type="OrthoDB" id="9762933at2"/>
<evidence type="ECO:0000313" key="13">
    <source>
        <dbReference type="EMBL" id="SDS22308.1"/>
    </source>
</evidence>
<dbReference type="PROSITE" id="PS00089">
    <property type="entry name" value="RIBORED_LARGE"/>
    <property type="match status" value="1"/>
</dbReference>
<dbReference type="STRING" id="630515.SAMN04489812_1256"/>
<evidence type="ECO:0000313" key="14">
    <source>
        <dbReference type="Proteomes" id="UP000199103"/>
    </source>
</evidence>
<keyword evidence="7 10" id="KW-0215">Deoxyribonucleotide synthesis</keyword>
<feature type="compositionally biased region" description="Basic and acidic residues" evidence="11">
    <location>
        <begin position="880"/>
        <end position="890"/>
    </location>
</feature>
<feature type="region of interest" description="Disordered" evidence="11">
    <location>
        <begin position="785"/>
        <end position="890"/>
    </location>
</feature>
<dbReference type="Gene3D" id="3.20.70.20">
    <property type="match status" value="1"/>
</dbReference>
<proteinExistence type="inferred from homology"/>
<evidence type="ECO:0000256" key="1">
    <source>
        <dbReference type="ARBA" id="ARBA00010406"/>
    </source>
</evidence>
<reference evidence="13 14" key="1">
    <citation type="submission" date="2016-10" db="EMBL/GenBank/DDBJ databases">
        <authorList>
            <person name="de Groot N.N."/>
        </authorList>
    </citation>
    <scope>NUCLEOTIDE SEQUENCE [LARGE SCALE GENOMIC DNA]</scope>
    <source>
        <strain evidence="13 14">DSM 21800</strain>
    </source>
</reference>
<dbReference type="NCBIfam" id="TIGR02506">
    <property type="entry name" value="NrdE_NrdA"/>
    <property type="match status" value="1"/>
</dbReference>
<dbReference type="PANTHER" id="PTHR11573">
    <property type="entry name" value="RIBONUCLEOSIDE-DIPHOSPHATE REDUCTASE LARGE CHAIN"/>
    <property type="match status" value="1"/>
</dbReference>
<dbReference type="PRINTS" id="PR01183">
    <property type="entry name" value="RIBORDTASEM1"/>
</dbReference>
<dbReference type="AlphaFoldDB" id="A0A1H1QFN3"/>
<dbReference type="NCBIfam" id="NF005101">
    <property type="entry name" value="PRK06539.1"/>
    <property type="match status" value="1"/>
</dbReference>
<dbReference type="InterPro" id="IPR000788">
    <property type="entry name" value="RNR_lg_C"/>
</dbReference>
<feature type="compositionally biased region" description="Basic and acidic residues" evidence="11">
    <location>
        <begin position="856"/>
        <end position="866"/>
    </location>
</feature>
<comment type="catalytic activity">
    <reaction evidence="8 10">
        <text>a 2'-deoxyribonucleoside 5'-diphosphate + [thioredoxin]-disulfide + H2O = a ribonucleoside 5'-diphosphate + [thioredoxin]-dithiol</text>
        <dbReference type="Rhea" id="RHEA:23252"/>
        <dbReference type="Rhea" id="RHEA-COMP:10698"/>
        <dbReference type="Rhea" id="RHEA-COMP:10700"/>
        <dbReference type="ChEBI" id="CHEBI:15377"/>
        <dbReference type="ChEBI" id="CHEBI:29950"/>
        <dbReference type="ChEBI" id="CHEBI:50058"/>
        <dbReference type="ChEBI" id="CHEBI:57930"/>
        <dbReference type="ChEBI" id="CHEBI:73316"/>
        <dbReference type="EC" id="1.17.4.1"/>
    </reaction>
</comment>
<comment type="similarity">
    <text evidence="1 10">Belongs to the ribonucleoside diphosphate reductase large chain family.</text>
</comment>
<accession>A0A1H1QFN3</accession>
<evidence type="ECO:0000256" key="3">
    <source>
        <dbReference type="ARBA" id="ARBA00022533"/>
    </source>
</evidence>
<evidence type="ECO:0000256" key="8">
    <source>
        <dbReference type="ARBA" id="ARBA00047754"/>
    </source>
</evidence>
<dbReference type="EMBL" id="LT629772">
    <property type="protein sequence ID" value="SDS22308.1"/>
    <property type="molecule type" value="Genomic_DNA"/>
</dbReference>
<dbReference type="SUPFAM" id="SSF48168">
    <property type="entry name" value="R1 subunit of ribonucleotide reductase, N-terminal domain"/>
    <property type="match status" value="1"/>
</dbReference>
<dbReference type="EC" id="1.17.4.1" evidence="2 10"/>
<dbReference type="SUPFAM" id="SSF51998">
    <property type="entry name" value="PFL-like glycyl radical enzymes"/>
    <property type="match status" value="1"/>
</dbReference>
<dbReference type="GO" id="GO:0009263">
    <property type="term" value="P:deoxyribonucleotide biosynthetic process"/>
    <property type="evidence" value="ECO:0007669"/>
    <property type="project" value="UniProtKB-KW"/>
</dbReference>
<name>A0A1H1QFN3_9ACTN</name>
<feature type="compositionally biased region" description="Low complexity" evidence="11">
    <location>
        <begin position="817"/>
        <end position="828"/>
    </location>
</feature>
<keyword evidence="3" id="KW-0021">Allosteric enzyme</keyword>
<evidence type="ECO:0000256" key="2">
    <source>
        <dbReference type="ARBA" id="ARBA00012274"/>
    </source>
</evidence>
<evidence type="ECO:0000256" key="11">
    <source>
        <dbReference type="SAM" id="MobiDB-lite"/>
    </source>
</evidence>
<dbReference type="GO" id="GO:0005524">
    <property type="term" value="F:ATP binding"/>
    <property type="evidence" value="ECO:0007669"/>
    <property type="project" value="UniProtKB-UniRule"/>
</dbReference>
<dbReference type="GO" id="GO:0004748">
    <property type="term" value="F:ribonucleoside-diphosphate reductase activity, thioredoxin disulfide as acceptor"/>
    <property type="evidence" value="ECO:0007669"/>
    <property type="project" value="UniProtKB-EC"/>
</dbReference>
<keyword evidence="14" id="KW-1185">Reference proteome</keyword>
<dbReference type="CDD" id="cd01679">
    <property type="entry name" value="RNR_I"/>
    <property type="match status" value="1"/>
</dbReference>
<evidence type="ECO:0000256" key="10">
    <source>
        <dbReference type="RuleBase" id="RU003410"/>
    </source>
</evidence>
<gene>
    <name evidence="13" type="ORF">SAMN04489812_1256</name>
</gene>
<dbReference type="RefSeq" id="WP_091521550.1">
    <property type="nucleotide sequence ID" value="NZ_LT629772.1"/>
</dbReference>
<dbReference type="PANTHER" id="PTHR11573:SF6">
    <property type="entry name" value="RIBONUCLEOSIDE-DIPHOSPHATE REDUCTASE LARGE SUBUNIT"/>
    <property type="match status" value="1"/>
</dbReference>
<dbReference type="UniPathway" id="UPA00326"/>
<dbReference type="InterPro" id="IPR013509">
    <property type="entry name" value="RNR_lsu_N"/>
</dbReference>
<evidence type="ECO:0000256" key="4">
    <source>
        <dbReference type="ARBA" id="ARBA00022741"/>
    </source>
</evidence>
<dbReference type="InterPro" id="IPR005144">
    <property type="entry name" value="ATP-cone_dom"/>
</dbReference>
<organism evidence="13 14">
    <name type="scientific">Microlunatus soli</name>
    <dbReference type="NCBI Taxonomy" id="630515"/>
    <lineage>
        <taxon>Bacteria</taxon>
        <taxon>Bacillati</taxon>
        <taxon>Actinomycetota</taxon>
        <taxon>Actinomycetes</taxon>
        <taxon>Propionibacteriales</taxon>
        <taxon>Propionibacteriaceae</taxon>
        <taxon>Microlunatus</taxon>
    </lineage>
</organism>
<evidence type="ECO:0000256" key="9">
    <source>
        <dbReference type="PROSITE-ProRule" id="PRU00492"/>
    </source>
</evidence>
<dbReference type="InterPro" id="IPR013346">
    <property type="entry name" value="NrdE_NrdA_C"/>
</dbReference>
<comment type="function">
    <text evidence="10">Provides the precursors necessary for DNA synthesis. Catalyzes the biosynthesis of deoxyribonucleotides from the corresponding ribonucleotides.</text>
</comment>
<dbReference type="GO" id="GO:0005971">
    <property type="term" value="C:ribonucleoside-diphosphate reductase complex"/>
    <property type="evidence" value="ECO:0007669"/>
    <property type="project" value="TreeGrafter"/>
</dbReference>
<evidence type="ECO:0000256" key="7">
    <source>
        <dbReference type="ARBA" id="ARBA00023116"/>
    </source>
</evidence>
<keyword evidence="6 10" id="KW-0560">Oxidoreductase</keyword>
<dbReference type="Pfam" id="PF02867">
    <property type="entry name" value="Ribonuc_red_lgC"/>
    <property type="match status" value="1"/>
</dbReference>
<feature type="domain" description="ATP-cone" evidence="12">
    <location>
        <begin position="7"/>
        <end position="98"/>
    </location>
</feature>
<keyword evidence="4 9" id="KW-0547">Nucleotide-binding</keyword>
<protein>
    <recommendedName>
        <fullName evidence="2 10">Ribonucleoside-diphosphate reductase</fullName>
        <ecNumber evidence="2 10">1.17.4.1</ecNumber>
    </recommendedName>
</protein>
<dbReference type="Proteomes" id="UP000199103">
    <property type="component" value="Chromosome I"/>
</dbReference>
<evidence type="ECO:0000259" key="12">
    <source>
        <dbReference type="PROSITE" id="PS51161"/>
    </source>
</evidence>
<keyword evidence="5 9" id="KW-0067">ATP-binding</keyword>
<dbReference type="InterPro" id="IPR039718">
    <property type="entry name" value="Rrm1"/>
</dbReference>
<sequence>MTVTSEISVVKRDGSRAPYDGYEIARSIEEASRGLDDSVTRATQIASELEITLFDGITSQQLDEAVIGVALGNVKDDPAFDIIAARLLIKTLYKAVLGDGVTRDDIRDRHHELFAGYLADGVRSGLLDPRLTELFDLDRLAATLDPDRDDLLHYIGAQTLRTRYMITDHERRPLEVPQFFWMRVAMGLALNEDDPTSVAISLYDKMSRLEYLAAGSTLVNAGTSYAQLSNCFVMQAEDDIEHIAKSIRDVMWITKGTGGIGFSVSKLRSEGSPIRSNNTTSTGPIPFMHTIDSTLRAISRGGKKFGALCFYLENWHLDFAQFLDLRQNSGDPYRRTRTANTAVWISDEFMQRVERDQDWYLFDPLEVGDLVELHGAAFSARYAEYVAMAERGELRRFRKIRAREQWRAILISLQTTSHPWLTWKDTINGRALNNNTGTIHLSNLCTEICLPQDRDNISVCNLASINLSKHLVGAKQQARIDWKRLATSVRLAVRQLDNLIDITISSVPESERSNDLNRAVGLGVMGFTDLTERLGLSYESEQAYELIDEVMEYISWHAIDASADLARERGSYTNFDGSRWSQGLVPIDTLDVLEADRGTPVEVDRTTRLDWDSLRTKVKGGMRNATLMAIAPTASIGLVAGTTPGLDPQFSQIFSRATSSGKFLEVNRNLVSDLVERGLWDDVKDELLRAQGDLSKVDTAPTDLQRVYRTSFQLSPYAYLNVAARAQKWIDQAISRNIYLASRDIGEMVDLYSAAWKMGVKTTYYLHMMPRHTAEQSTVKINKAEQLRGQDRTSAGPASGRRGFGGVARPQSPVSPTPAGAATTEPAAKVGTSPTPTVESAPEPAEQAQILPLLADDTRVTDHEGYDSEDIDGASCPIDPQERLQCDSCQ</sequence>
<dbReference type="Pfam" id="PF00317">
    <property type="entry name" value="Ribonuc_red_lgN"/>
    <property type="match status" value="1"/>
</dbReference>
<dbReference type="Pfam" id="PF03477">
    <property type="entry name" value="ATP-cone"/>
    <property type="match status" value="1"/>
</dbReference>
<evidence type="ECO:0000256" key="5">
    <source>
        <dbReference type="ARBA" id="ARBA00022840"/>
    </source>
</evidence>
<evidence type="ECO:0000256" key="6">
    <source>
        <dbReference type="ARBA" id="ARBA00023002"/>
    </source>
</evidence>